<evidence type="ECO:0000313" key="3">
    <source>
        <dbReference type="Proteomes" id="UP000199339"/>
    </source>
</evidence>
<keyword evidence="1" id="KW-1133">Transmembrane helix</keyword>
<protein>
    <submittedName>
        <fullName evidence="2">Uncharacterized protein</fullName>
    </submittedName>
</protein>
<proteinExistence type="predicted"/>
<keyword evidence="1" id="KW-0472">Membrane</keyword>
<feature type="transmembrane region" description="Helical" evidence="1">
    <location>
        <begin position="105"/>
        <end position="121"/>
    </location>
</feature>
<dbReference type="EMBL" id="FOUR01000003">
    <property type="protein sequence ID" value="SFM93719.1"/>
    <property type="molecule type" value="Genomic_DNA"/>
</dbReference>
<dbReference type="Proteomes" id="UP000199339">
    <property type="component" value="Unassembled WGS sequence"/>
</dbReference>
<reference evidence="3" key="1">
    <citation type="submission" date="2016-10" db="EMBL/GenBank/DDBJ databases">
        <authorList>
            <person name="Varghese N."/>
            <person name="Submissions S."/>
        </authorList>
    </citation>
    <scope>NUCLEOTIDE SEQUENCE [LARGE SCALE GENOMIC DNA]</scope>
    <source>
        <strain evidence="3">CGMCC 1.6775</strain>
    </source>
</reference>
<keyword evidence="1" id="KW-0812">Transmembrane</keyword>
<gene>
    <name evidence="2" type="ORF">SAMN04487961_1629</name>
</gene>
<evidence type="ECO:0000313" key="2">
    <source>
        <dbReference type="EMBL" id="SFM93719.1"/>
    </source>
</evidence>
<dbReference type="Gene3D" id="2.60.120.430">
    <property type="entry name" value="Galactose-binding lectin"/>
    <property type="match status" value="1"/>
</dbReference>
<accession>A0A1I4UXI4</accession>
<feature type="transmembrane region" description="Helical" evidence="1">
    <location>
        <begin position="72"/>
        <end position="93"/>
    </location>
</feature>
<feature type="transmembrane region" description="Helical" evidence="1">
    <location>
        <begin position="47"/>
        <end position="66"/>
    </location>
</feature>
<feature type="transmembrane region" description="Helical" evidence="1">
    <location>
        <begin position="133"/>
        <end position="155"/>
    </location>
</feature>
<evidence type="ECO:0000256" key="1">
    <source>
        <dbReference type="SAM" id="Phobius"/>
    </source>
</evidence>
<sequence>MGSGATPEWLRKGQRLQILAFVGAAGVAPLLFIGGPDWASGPFYRSAWNLGHIGLFALLTLAFKPWQWLAGWRLWLATTAAVLLLGILIEWLQSGTDRQADGHDILRNLLGVWLVLAWRPVVSRRTRADVRSWFLPTVTALLLLFELGTIGAVAARQWHVHHQLPLLYDFRKNDPAPFWTGNPVPSDQHSSNHPQSLKIELGTGTYSGMSLNNLPADWQSYEQLIITLFNPGREQLALTIRINDVAHDRGDNAYSDRFNRRLVLDPGPNTFAINLDDVRNAPASRLMDMAKVRRLGLFAVRLPAPRTVYLSDLRLK</sequence>
<dbReference type="AlphaFoldDB" id="A0A1I4UXI4"/>
<feature type="transmembrane region" description="Helical" evidence="1">
    <location>
        <begin position="16"/>
        <end position="35"/>
    </location>
</feature>
<keyword evidence="3" id="KW-1185">Reference proteome</keyword>
<dbReference type="OrthoDB" id="9760450at2"/>
<organism evidence="2 3">
    <name type="scientific">Marinobacter pelagius</name>
    <dbReference type="NCBI Taxonomy" id="379482"/>
    <lineage>
        <taxon>Bacteria</taxon>
        <taxon>Pseudomonadati</taxon>
        <taxon>Pseudomonadota</taxon>
        <taxon>Gammaproteobacteria</taxon>
        <taxon>Pseudomonadales</taxon>
        <taxon>Marinobacteraceae</taxon>
        <taxon>Marinobacter</taxon>
    </lineage>
</organism>
<name>A0A1I4UXI4_9GAMM</name>